<comment type="caution">
    <text evidence="2">The sequence shown here is derived from an EMBL/GenBank/DDBJ whole genome shotgun (WGS) entry which is preliminary data.</text>
</comment>
<evidence type="ECO:0000256" key="1">
    <source>
        <dbReference type="SAM" id="Phobius"/>
    </source>
</evidence>
<protein>
    <submittedName>
        <fullName evidence="2">Uncharacterized protein</fullName>
    </submittedName>
</protein>
<evidence type="ECO:0000313" key="2">
    <source>
        <dbReference type="EMBL" id="KKR97581.1"/>
    </source>
</evidence>
<evidence type="ECO:0000313" key="3">
    <source>
        <dbReference type="Proteomes" id="UP000034746"/>
    </source>
</evidence>
<dbReference type="AlphaFoldDB" id="A0A0G0VD55"/>
<keyword evidence="1" id="KW-0472">Membrane</keyword>
<keyword evidence="1" id="KW-0812">Transmembrane</keyword>
<reference evidence="2 3" key="1">
    <citation type="journal article" date="2015" name="Nature">
        <title>rRNA introns, odd ribosomes, and small enigmatic genomes across a large radiation of phyla.</title>
        <authorList>
            <person name="Brown C.T."/>
            <person name="Hug L.A."/>
            <person name="Thomas B.C."/>
            <person name="Sharon I."/>
            <person name="Castelle C.J."/>
            <person name="Singh A."/>
            <person name="Wilkins M.J."/>
            <person name="Williams K.H."/>
            <person name="Banfield J.F."/>
        </authorList>
    </citation>
    <scope>NUCLEOTIDE SEQUENCE [LARGE SCALE GENOMIC DNA]</scope>
</reference>
<keyword evidence="1" id="KW-1133">Transmembrane helix</keyword>
<dbReference type="EMBL" id="LCAU01000012">
    <property type="protein sequence ID" value="KKR97581.1"/>
    <property type="molecule type" value="Genomic_DNA"/>
</dbReference>
<gene>
    <name evidence="2" type="ORF">UU48_C0012G0020</name>
</gene>
<feature type="transmembrane region" description="Helical" evidence="1">
    <location>
        <begin position="17"/>
        <end position="34"/>
    </location>
</feature>
<accession>A0A0G0VD55</accession>
<sequence length="183" mass="21535">MRLRSEFRSFLKVAGRWGLWIAVFTILWFVRGIVWEAMILIFQAGVMAFLMGIGAGILVGIPFLLHLAFVSLVVEGTRFPTWVYTKMWLGLTIILMICQFPPHVWMRYKVAPIAEEFEKDSFCELWECHPDWMAIDRRDDVLKKHGFTMVGSWWVSEGYLSDRTFKSPLYMWTGTSYVLRRKH</sequence>
<name>A0A0G0VD55_9BACT</name>
<proteinExistence type="predicted"/>
<feature type="transmembrane region" description="Helical" evidence="1">
    <location>
        <begin position="46"/>
        <end position="69"/>
    </location>
</feature>
<organism evidence="2 3">
    <name type="scientific">Candidatus Uhrbacteria bacterium GW2011_GWF2_41_16</name>
    <dbReference type="NCBI Taxonomy" id="1618997"/>
    <lineage>
        <taxon>Bacteria</taxon>
        <taxon>Candidatus Uhriibacteriota</taxon>
    </lineage>
</organism>
<feature type="transmembrane region" description="Helical" evidence="1">
    <location>
        <begin position="81"/>
        <end position="100"/>
    </location>
</feature>
<dbReference type="Proteomes" id="UP000034746">
    <property type="component" value="Unassembled WGS sequence"/>
</dbReference>